<dbReference type="GO" id="GO:0019185">
    <property type="term" value="C:snRNA-activating protein complex"/>
    <property type="evidence" value="ECO:0007669"/>
    <property type="project" value="TreeGrafter"/>
</dbReference>
<evidence type="ECO:0000256" key="2">
    <source>
        <dbReference type="ARBA" id="ARBA00023015"/>
    </source>
</evidence>
<accession>A0A1B0DKC1</accession>
<dbReference type="GO" id="GO:0042795">
    <property type="term" value="P:snRNA transcription by RNA polymerase II"/>
    <property type="evidence" value="ECO:0007669"/>
    <property type="project" value="TreeGrafter"/>
</dbReference>
<dbReference type="EMBL" id="AJVK01035365">
    <property type="status" value="NOT_ANNOTATED_CDS"/>
    <property type="molecule type" value="Genomic_DNA"/>
</dbReference>
<evidence type="ECO:0008006" key="8">
    <source>
        <dbReference type="Google" id="ProtNLM"/>
    </source>
</evidence>
<dbReference type="PANTHER" id="PTHR46621:SF1">
    <property type="entry name" value="SNRNA-ACTIVATING PROTEIN COMPLEX SUBUNIT 4"/>
    <property type="match status" value="1"/>
</dbReference>
<keyword evidence="4" id="KW-0804">Transcription</keyword>
<evidence type="ECO:0000256" key="4">
    <source>
        <dbReference type="ARBA" id="ARBA00023163"/>
    </source>
</evidence>
<dbReference type="InterPro" id="IPR009057">
    <property type="entry name" value="Homeodomain-like_sf"/>
</dbReference>
<keyword evidence="2" id="KW-0805">Transcription regulation</keyword>
<organism evidence="6 7">
    <name type="scientific">Phlebotomus papatasi</name>
    <name type="common">Sandfly</name>
    <dbReference type="NCBI Taxonomy" id="29031"/>
    <lineage>
        <taxon>Eukaryota</taxon>
        <taxon>Metazoa</taxon>
        <taxon>Ecdysozoa</taxon>
        <taxon>Arthropoda</taxon>
        <taxon>Hexapoda</taxon>
        <taxon>Insecta</taxon>
        <taxon>Pterygota</taxon>
        <taxon>Neoptera</taxon>
        <taxon>Endopterygota</taxon>
        <taxon>Diptera</taxon>
        <taxon>Nematocera</taxon>
        <taxon>Psychodoidea</taxon>
        <taxon>Psychodidae</taxon>
        <taxon>Phlebotomus</taxon>
        <taxon>Phlebotomus</taxon>
    </lineage>
</organism>
<dbReference type="EnsemblMetazoa" id="PPAI008695-RA">
    <property type="protein sequence ID" value="PPAI008695-PA"/>
    <property type="gene ID" value="PPAI008695"/>
</dbReference>
<name>A0A1B0DKC1_PHLPP</name>
<dbReference type="PANTHER" id="PTHR46621">
    <property type="entry name" value="SNRNA-ACTIVATING PROTEIN COMPLEX SUBUNIT 4"/>
    <property type="match status" value="1"/>
</dbReference>
<keyword evidence="5" id="KW-0539">Nucleus</keyword>
<dbReference type="Gene3D" id="1.10.10.60">
    <property type="entry name" value="Homeodomain-like"/>
    <property type="match status" value="3"/>
</dbReference>
<evidence type="ECO:0000256" key="1">
    <source>
        <dbReference type="ARBA" id="ARBA00004123"/>
    </source>
</evidence>
<evidence type="ECO:0000256" key="5">
    <source>
        <dbReference type="ARBA" id="ARBA00023242"/>
    </source>
</evidence>
<evidence type="ECO:0000313" key="6">
    <source>
        <dbReference type="EnsemblMetazoa" id="PPAI008695-PA"/>
    </source>
</evidence>
<dbReference type="GO" id="GO:0001006">
    <property type="term" value="F:RNA polymerase III type 3 promoter sequence-specific DNA binding"/>
    <property type="evidence" value="ECO:0007669"/>
    <property type="project" value="TreeGrafter"/>
</dbReference>
<dbReference type="InterPro" id="IPR017930">
    <property type="entry name" value="Myb_dom"/>
</dbReference>
<dbReference type="SUPFAM" id="SSF46689">
    <property type="entry name" value="Homeodomain-like"/>
    <property type="match status" value="4"/>
</dbReference>
<dbReference type="Proteomes" id="UP000092462">
    <property type="component" value="Unassembled WGS sequence"/>
</dbReference>
<dbReference type="SMART" id="SM00717">
    <property type="entry name" value="SANT"/>
    <property type="match status" value="5"/>
</dbReference>
<proteinExistence type="predicted"/>
<dbReference type="PROSITE" id="PS50090">
    <property type="entry name" value="MYB_LIKE"/>
    <property type="match status" value="3"/>
</dbReference>
<dbReference type="PROSITE" id="PS51294">
    <property type="entry name" value="HTH_MYB"/>
    <property type="match status" value="2"/>
</dbReference>
<dbReference type="InterPro" id="IPR001005">
    <property type="entry name" value="SANT/Myb"/>
</dbReference>
<sequence length="694" mass="81678">GTIDLSDSDDDCFTIDLNEIGGSLLNEAKDLIVKHDDITPYNAMQLNQRYIKYLEILRKKVQSLIELCDKRYNKIDEIFQNRKALSTEPKRNAKWQSVRCYGYPFFKTQTGKKAPENEDHIARKARGEMVPLDFVYMKKKNWTLLDQKDILDGVKSNMITFHNQRVQRAIRVLQRRRKHPNRLGKIESLEKEAENVSSMSFPELWECVKDCEDFKVDWDLVSLRIGSRHQPNECEAMWRLHLNPELRRGFWLTEEEDDLLNAVEEFGENAWDKVASKVGKRSEFQCFVHYQANFGIMARIEFKKKFTPEEDEKILELVEKYRFGDSICWTRVGSEFVTRTKHTLYKRYQYTLKPNINHDRFTVEDDCVLMAAIEEYGTNFSKIVKEVMPNRTVPQLRSRYKNSLMFVGNNNIWTVDEDEALMSCRTRYVTIKKFLEANPRKTVQDVPRKFRRLTTTVTRDNWKQKIVELQQNKSEIDEDPLREASVIDKKFFKLFLTTYDYHFGEELKPQRTIKNNLFHISKILDMRVTKCQVDAVKDNFSENQLKHIRSITERSFPKELEFWKTLCLPVSWSTIVAFRGIAATLAFEKPVSKTAMISTNVPEVREFKERFRKMFYWTALLSRLAHPVTQSNDAEVQEENDPEASCSTTLPQEATIIPDDLNNLEYVIEYSGDEYVIKQVSPKKDTASKRDVEV</sequence>
<dbReference type="GO" id="GO:0042796">
    <property type="term" value="P:snRNA transcription by RNA polymerase III"/>
    <property type="evidence" value="ECO:0007669"/>
    <property type="project" value="TreeGrafter"/>
</dbReference>
<dbReference type="InterPro" id="IPR051575">
    <property type="entry name" value="Myb-like_DNA-bd"/>
</dbReference>
<keyword evidence="3" id="KW-0238">DNA-binding</keyword>
<dbReference type="Pfam" id="PF13921">
    <property type="entry name" value="Myb_DNA-bind_6"/>
    <property type="match status" value="1"/>
</dbReference>
<dbReference type="AlphaFoldDB" id="A0A1B0DKC1"/>
<comment type="subcellular location">
    <subcellularLocation>
        <location evidence="1">Nucleus</location>
    </subcellularLocation>
</comment>
<keyword evidence="7" id="KW-1185">Reference proteome</keyword>
<dbReference type="VEuPathDB" id="VectorBase:PPAI008695"/>
<dbReference type="Pfam" id="PF00249">
    <property type="entry name" value="Myb_DNA-binding"/>
    <property type="match status" value="1"/>
</dbReference>
<dbReference type="VEuPathDB" id="VectorBase:PPAPM1_004858"/>
<dbReference type="EMBL" id="AJVK01035364">
    <property type="status" value="NOT_ANNOTATED_CDS"/>
    <property type="molecule type" value="Genomic_DNA"/>
</dbReference>
<dbReference type="GO" id="GO:0000978">
    <property type="term" value="F:RNA polymerase II cis-regulatory region sequence-specific DNA binding"/>
    <property type="evidence" value="ECO:0007669"/>
    <property type="project" value="TreeGrafter"/>
</dbReference>
<dbReference type="CDD" id="cd00167">
    <property type="entry name" value="SANT"/>
    <property type="match status" value="3"/>
</dbReference>
<evidence type="ECO:0000256" key="3">
    <source>
        <dbReference type="ARBA" id="ARBA00023125"/>
    </source>
</evidence>
<reference evidence="6" key="1">
    <citation type="submission" date="2022-08" db="UniProtKB">
        <authorList>
            <consortium name="EnsemblMetazoa"/>
        </authorList>
    </citation>
    <scope>IDENTIFICATION</scope>
    <source>
        <strain evidence="6">Israel</strain>
    </source>
</reference>
<dbReference type="GO" id="GO:0005634">
    <property type="term" value="C:nucleus"/>
    <property type="evidence" value="ECO:0007669"/>
    <property type="project" value="UniProtKB-SubCell"/>
</dbReference>
<evidence type="ECO:0000313" key="7">
    <source>
        <dbReference type="Proteomes" id="UP000092462"/>
    </source>
</evidence>
<protein>
    <recommendedName>
        <fullName evidence="8">snRNA-activating protein complex subunit 4</fullName>
    </recommendedName>
</protein>